<gene>
    <name evidence="2" type="ORF">ACH5RR_012667</name>
</gene>
<name>A0ABD3AAS5_9GENT</name>
<proteinExistence type="predicted"/>
<organism evidence="2 3">
    <name type="scientific">Cinchona calisaya</name>
    <dbReference type="NCBI Taxonomy" id="153742"/>
    <lineage>
        <taxon>Eukaryota</taxon>
        <taxon>Viridiplantae</taxon>
        <taxon>Streptophyta</taxon>
        <taxon>Embryophyta</taxon>
        <taxon>Tracheophyta</taxon>
        <taxon>Spermatophyta</taxon>
        <taxon>Magnoliopsida</taxon>
        <taxon>eudicotyledons</taxon>
        <taxon>Gunneridae</taxon>
        <taxon>Pentapetalae</taxon>
        <taxon>asterids</taxon>
        <taxon>lamiids</taxon>
        <taxon>Gentianales</taxon>
        <taxon>Rubiaceae</taxon>
        <taxon>Cinchonoideae</taxon>
        <taxon>Cinchoneae</taxon>
        <taxon>Cinchona</taxon>
    </lineage>
</organism>
<evidence type="ECO:0000313" key="3">
    <source>
        <dbReference type="Proteomes" id="UP001630127"/>
    </source>
</evidence>
<keyword evidence="3" id="KW-1185">Reference proteome</keyword>
<comment type="caution">
    <text evidence="2">The sequence shown here is derived from an EMBL/GenBank/DDBJ whole genome shotgun (WGS) entry which is preliminary data.</text>
</comment>
<sequence length="73" mass="8032">MIHVVPQSITDGTPIQKSRQQSEFMVEGDFGVGTLVATKPVLRFAQVVVALNDIKRARLPDTGHNWTTTTNLV</sequence>
<feature type="compositionally biased region" description="Polar residues" evidence="1">
    <location>
        <begin position="7"/>
        <end position="20"/>
    </location>
</feature>
<dbReference type="Proteomes" id="UP001630127">
    <property type="component" value="Unassembled WGS sequence"/>
</dbReference>
<protein>
    <submittedName>
        <fullName evidence="2">Uncharacterized protein</fullName>
    </submittedName>
</protein>
<evidence type="ECO:0000256" key="1">
    <source>
        <dbReference type="SAM" id="MobiDB-lite"/>
    </source>
</evidence>
<evidence type="ECO:0000313" key="2">
    <source>
        <dbReference type="EMBL" id="KAL3528011.1"/>
    </source>
</evidence>
<reference evidence="2 3" key="1">
    <citation type="submission" date="2024-11" db="EMBL/GenBank/DDBJ databases">
        <title>A near-complete genome assembly of Cinchona calisaya.</title>
        <authorList>
            <person name="Lian D.C."/>
            <person name="Zhao X.W."/>
            <person name="Wei L."/>
        </authorList>
    </citation>
    <scope>NUCLEOTIDE SEQUENCE [LARGE SCALE GENOMIC DNA]</scope>
    <source>
        <tissue evidence="2">Nenye</tissue>
    </source>
</reference>
<accession>A0ABD3AAS5</accession>
<dbReference type="EMBL" id="JBJUIK010000005">
    <property type="protein sequence ID" value="KAL3528011.1"/>
    <property type="molecule type" value="Genomic_DNA"/>
</dbReference>
<dbReference type="AlphaFoldDB" id="A0ABD3AAS5"/>
<feature type="region of interest" description="Disordered" evidence="1">
    <location>
        <begin position="1"/>
        <end position="20"/>
    </location>
</feature>